<dbReference type="Proteomes" id="UP001732700">
    <property type="component" value="Chromosome 4A"/>
</dbReference>
<accession>A0ACD5WJY7</accession>
<proteinExistence type="predicted"/>
<evidence type="ECO:0000313" key="2">
    <source>
        <dbReference type="Proteomes" id="UP001732700"/>
    </source>
</evidence>
<keyword evidence="2" id="KW-1185">Reference proteome</keyword>
<sequence>MEEEASAAGMEGTSGSRPSGSAPISRASSEEGDFFDSHHPESDQEEDDDGPGTDPSIDGKTPIDSVKGAVGKFGGILDWRERRQQVQEELDKVHEESAECQRRAREADAARSEAQQDLVGATGEIDDLWLSVKRAQIAEAQARKDSDLAKLRLRKIEKGARERAAARGEVDSVKERHAAARAELGAARAELEALRKERDALKEEAGAAAARVREIAGEAVGASEEVREAAAELDALKAELESARDAHDVAEEKRLRLALAWQADKMQWQTELEQGEQEARRLRDELVAAGDLESKLAAASEYLANLRAELFARAVEGASAEETPAVGAPSATLEMARKELEEVKANLEKAQDEAKILRVAAASLRADLEKEKSELATVRQKEGATSASIPSLQEELARVTSELAAAQARARSSGEDRKTTPEQLSEARREAERAKASAQAAQEDMAVAREEARVAKATVQTMEARLEAVMREMLAANASAETGAASADALAQQQDSKSGAVEGGVALTAEEYEELSRKARETEEAAGKRVVEAVKLIKEAKEAEVRILNKLAHVGKKTVQRRVALQAATAEAEETEFAKAEAERELRQVQAEQRRAGATASPRTGLAEISAFEVGDGRGNPHILSPRAGYMHRADMAAMSAAEEAEMKKKAFFPRMAMFLARKKAQNWNGK</sequence>
<dbReference type="EnsemblPlants" id="AVESA.00010b.r2.4AG0629790.1">
    <property type="protein sequence ID" value="AVESA.00010b.r2.4AG0629790.1.CDS"/>
    <property type="gene ID" value="AVESA.00010b.r2.4AG0629790"/>
</dbReference>
<reference evidence="1" key="1">
    <citation type="submission" date="2021-05" db="EMBL/GenBank/DDBJ databases">
        <authorList>
            <person name="Scholz U."/>
            <person name="Mascher M."/>
            <person name="Fiebig A."/>
        </authorList>
    </citation>
    <scope>NUCLEOTIDE SEQUENCE [LARGE SCALE GENOMIC DNA]</scope>
</reference>
<name>A0ACD5WJY7_AVESA</name>
<protein>
    <submittedName>
        <fullName evidence="1">Uncharacterized protein</fullName>
    </submittedName>
</protein>
<reference evidence="1" key="2">
    <citation type="submission" date="2025-09" db="UniProtKB">
        <authorList>
            <consortium name="EnsemblPlants"/>
        </authorList>
    </citation>
    <scope>IDENTIFICATION</scope>
</reference>
<organism evidence="1 2">
    <name type="scientific">Avena sativa</name>
    <name type="common">Oat</name>
    <dbReference type="NCBI Taxonomy" id="4498"/>
    <lineage>
        <taxon>Eukaryota</taxon>
        <taxon>Viridiplantae</taxon>
        <taxon>Streptophyta</taxon>
        <taxon>Embryophyta</taxon>
        <taxon>Tracheophyta</taxon>
        <taxon>Spermatophyta</taxon>
        <taxon>Magnoliopsida</taxon>
        <taxon>Liliopsida</taxon>
        <taxon>Poales</taxon>
        <taxon>Poaceae</taxon>
        <taxon>BOP clade</taxon>
        <taxon>Pooideae</taxon>
        <taxon>Poodae</taxon>
        <taxon>Poeae</taxon>
        <taxon>Poeae Chloroplast Group 1 (Aveneae type)</taxon>
        <taxon>Aveninae</taxon>
        <taxon>Avena</taxon>
    </lineage>
</organism>
<evidence type="ECO:0000313" key="1">
    <source>
        <dbReference type="EnsemblPlants" id="AVESA.00010b.r2.4AG0629790.1.CDS"/>
    </source>
</evidence>